<organism evidence="1 2">
    <name type="scientific">Lithospermum erythrorhizon</name>
    <name type="common">Purple gromwell</name>
    <name type="synonym">Lithospermum officinale var. erythrorhizon</name>
    <dbReference type="NCBI Taxonomy" id="34254"/>
    <lineage>
        <taxon>Eukaryota</taxon>
        <taxon>Viridiplantae</taxon>
        <taxon>Streptophyta</taxon>
        <taxon>Embryophyta</taxon>
        <taxon>Tracheophyta</taxon>
        <taxon>Spermatophyta</taxon>
        <taxon>Magnoliopsida</taxon>
        <taxon>eudicotyledons</taxon>
        <taxon>Gunneridae</taxon>
        <taxon>Pentapetalae</taxon>
        <taxon>asterids</taxon>
        <taxon>lamiids</taxon>
        <taxon>Boraginales</taxon>
        <taxon>Boraginaceae</taxon>
        <taxon>Boraginoideae</taxon>
        <taxon>Lithospermeae</taxon>
        <taxon>Lithospermum</taxon>
    </lineage>
</organism>
<sequence>MNDLLPYQDSDPNKDYIPIQVMYYVTYERNLTILDQYQFSAFSSICGSPVFDMSEGLTKNNEHLESSKKKKKI</sequence>
<name>A0AAV3S394_LITER</name>
<gene>
    <name evidence="1" type="ORF">LIER_34460</name>
</gene>
<proteinExistence type="predicted"/>
<keyword evidence="2" id="KW-1185">Reference proteome</keyword>
<evidence type="ECO:0000313" key="1">
    <source>
        <dbReference type="EMBL" id="GAA0187172.1"/>
    </source>
</evidence>
<evidence type="ECO:0000313" key="2">
    <source>
        <dbReference type="Proteomes" id="UP001454036"/>
    </source>
</evidence>
<accession>A0AAV3S394</accession>
<dbReference type="EMBL" id="BAABME010014438">
    <property type="protein sequence ID" value="GAA0187172.1"/>
    <property type="molecule type" value="Genomic_DNA"/>
</dbReference>
<protein>
    <submittedName>
        <fullName evidence="1">Uncharacterized protein</fullName>
    </submittedName>
</protein>
<dbReference type="Proteomes" id="UP001454036">
    <property type="component" value="Unassembled WGS sequence"/>
</dbReference>
<comment type="caution">
    <text evidence="1">The sequence shown here is derived from an EMBL/GenBank/DDBJ whole genome shotgun (WGS) entry which is preliminary data.</text>
</comment>
<reference evidence="1 2" key="1">
    <citation type="submission" date="2024-01" db="EMBL/GenBank/DDBJ databases">
        <title>The complete chloroplast genome sequence of Lithospermum erythrorhizon: insights into the phylogenetic relationship among Boraginaceae species and the maternal lineages of purple gromwells.</title>
        <authorList>
            <person name="Okada T."/>
            <person name="Watanabe K."/>
        </authorList>
    </citation>
    <scope>NUCLEOTIDE SEQUENCE [LARGE SCALE GENOMIC DNA]</scope>
</reference>
<dbReference type="AlphaFoldDB" id="A0AAV3S394"/>